<reference evidence="1" key="1">
    <citation type="submission" date="2018-02" db="EMBL/GenBank/DDBJ databases">
        <title>Rhizophora mucronata_Transcriptome.</title>
        <authorList>
            <person name="Meera S.P."/>
            <person name="Sreeshan A."/>
            <person name="Augustine A."/>
        </authorList>
    </citation>
    <scope>NUCLEOTIDE SEQUENCE</scope>
    <source>
        <tissue evidence="1">Leaf</tissue>
    </source>
</reference>
<organism evidence="1">
    <name type="scientific">Rhizophora mucronata</name>
    <name type="common">Asiatic mangrove</name>
    <dbReference type="NCBI Taxonomy" id="61149"/>
    <lineage>
        <taxon>Eukaryota</taxon>
        <taxon>Viridiplantae</taxon>
        <taxon>Streptophyta</taxon>
        <taxon>Embryophyta</taxon>
        <taxon>Tracheophyta</taxon>
        <taxon>Spermatophyta</taxon>
        <taxon>Magnoliopsida</taxon>
        <taxon>eudicotyledons</taxon>
        <taxon>Gunneridae</taxon>
        <taxon>Pentapetalae</taxon>
        <taxon>rosids</taxon>
        <taxon>fabids</taxon>
        <taxon>Malpighiales</taxon>
        <taxon>Rhizophoraceae</taxon>
        <taxon>Rhizophora</taxon>
    </lineage>
</organism>
<protein>
    <submittedName>
        <fullName evidence="1">Uncharacterized protein</fullName>
    </submittedName>
</protein>
<sequence length="32" mass="3718">MKKKAIDQMCLMKEIITAAVILTNELFGYWTL</sequence>
<evidence type="ECO:0000313" key="1">
    <source>
        <dbReference type="EMBL" id="MBX62987.1"/>
    </source>
</evidence>
<dbReference type="EMBL" id="GGEC01082503">
    <property type="protein sequence ID" value="MBX62987.1"/>
    <property type="molecule type" value="Transcribed_RNA"/>
</dbReference>
<dbReference type="AlphaFoldDB" id="A0A2P2Q7R8"/>
<accession>A0A2P2Q7R8</accession>
<proteinExistence type="predicted"/>
<name>A0A2P2Q7R8_RHIMU</name>